<dbReference type="EC" id="6.1.1.20" evidence="4"/>
<name>A0AAW1PTZ6_9CHLO</name>
<gene>
    <name evidence="15" type="ORF">WJX73_001453</name>
</gene>
<dbReference type="GO" id="GO:0004826">
    <property type="term" value="F:phenylalanine-tRNA ligase activity"/>
    <property type="evidence" value="ECO:0007669"/>
    <property type="project" value="UniProtKB-EC"/>
</dbReference>
<dbReference type="GO" id="GO:0009328">
    <property type="term" value="C:phenylalanine-tRNA ligase complex"/>
    <property type="evidence" value="ECO:0007669"/>
    <property type="project" value="TreeGrafter"/>
</dbReference>
<evidence type="ECO:0000256" key="9">
    <source>
        <dbReference type="ARBA" id="ARBA00022840"/>
    </source>
</evidence>
<evidence type="ECO:0000256" key="5">
    <source>
        <dbReference type="ARBA" id="ARBA00022490"/>
    </source>
</evidence>
<dbReference type="NCBIfam" id="TIGR00468">
    <property type="entry name" value="pheS"/>
    <property type="match status" value="1"/>
</dbReference>
<comment type="subcellular location">
    <subcellularLocation>
        <location evidence="2">Cytoplasm</location>
    </subcellularLocation>
</comment>
<dbReference type="InterPro" id="IPR006195">
    <property type="entry name" value="aa-tRNA-synth_II"/>
</dbReference>
<proteinExistence type="inferred from homology"/>
<organism evidence="15 16">
    <name type="scientific">Symbiochloris irregularis</name>
    <dbReference type="NCBI Taxonomy" id="706552"/>
    <lineage>
        <taxon>Eukaryota</taxon>
        <taxon>Viridiplantae</taxon>
        <taxon>Chlorophyta</taxon>
        <taxon>core chlorophytes</taxon>
        <taxon>Trebouxiophyceae</taxon>
        <taxon>Trebouxiales</taxon>
        <taxon>Trebouxiaceae</taxon>
        <taxon>Symbiochloris</taxon>
    </lineage>
</organism>
<evidence type="ECO:0000313" key="15">
    <source>
        <dbReference type="EMBL" id="KAK9811942.1"/>
    </source>
</evidence>
<evidence type="ECO:0000256" key="4">
    <source>
        <dbReference type="ARBA" id="ARBA00012814"/>
    </source>
</evidence>
<evidence type="ECO:0000256" key="11">
    <source>
        <dbReference type="ARBA" id="ARBA00022917"/>
    </source>
</evidence>
<dbReference type="Gene3D" id="1.10.10.2320">
    <property type="match status" value="1"/>
</dbReference>
<evidence type="ECO:0000256" key="13">
    <source>
        <dbReference type="ARBA" id="ARBA00030612"/>
    </source>
</evidence>
<evidence type="ECO:0000256" key="3">
    <source>
        <dbReference type="ARBA" id="ARBA00006703"/>
    </source>
</evidence>
<keyword evidence="12" id="KW-0030">Aminoacyl-tRNA synthetase</keyword>
<keyword evidence="11" id="KW-0648">Protein biosynthesis</keyword>
<dbReference type="Pfam" id="PF18553">
    <property type="entry name" value="PheRS_DBD3"/>
    <property type="match status" value="1"/>
</dbReference>
<dbReference type="InterPro" id="IPR002319">
    <property type="entry name" value="Phenylalanyl-tRNA_Synthase"/>
</dbReference>
<dbReference type="SUPFAM" id="SSF55681">
    <property type="entry name" value="Class II aaRS and biotin synthetases"/>
    <property type="match status" value="1"/>
</dbReference>
<dbReference type="Pfam" id="PF18552">
    <property type="entry name" value="PheRS_DBD1"/>
    <property type="match status" value="1"/>
</dbReference>
<evidence type="ECO:0000256" key="1">
    <source>
        <dbReference type="ARBA" id="ARBA00001946"/>
    </source>
</evidence>
<dbReference type="InterPro" id="IPR040725">
    <property type="entry name" value="PheRS_DBD3"/>
</dbReference>
<evidence type="ECO:0000256" key="8">
    <source>
        <dbReference type="ARBA" id="ARBA00022741"/>
    </source>
</evidence>
<evidence type="ECO:0000256" key="2">
    <source>
        <dbReference type="ARBA" id="ARBA00004496"/>
    </source>
</evidence>
<dbReference type="EMBL" id="JALJOQ010000010">
    <property type="protein sequence ID" value="KAK9811942.1"/>
    <property type="molecule type" value="Genomic_DNA"/>
</dbReference>
<evidence type="ECO:0000313" key="16">
    <source>
        <dbReference type="Proteomes" id="UP001465755"/>
    </source>
</evidence>
<dbReference type="Pfam" id="PF01409">
    <property type="entry name" value="tRNA-synt_2d"/>
    <property type="match status" value="1"/>
</dbReference>
<evidence type="ECO:0000259" key="14">
    <source>
        <dbReference type="PROSITE" id="PS50862"/>
    </source>
</evidence>
<evidence type="ECO:0000256" key="10">
    <source>
        <dbReference type="ARBA" id="ARBA00022842"/>
    </source>
</evidence>
<protein>
    <recommendedName>
        <fullName evidence="4">phenylalanine--tRNA ligase</fullName>
        <ecNumber evidence="4">6.1.1.20</ecNumber>
    </recommendedName>
    <alternativeName>
        <fullName evidence="13">Phenylalanyl-tRNA synthetase alpha subunit</fullName>
    </alternativeName>
</protein>
<feature type="domain" description="Aminoacyl-transfer RNA synthetases class-II family profile" evidence="14">
    <location>
        <begin position="230"/>
        <end position="493"/>
    </location>
</feature>
<dbReference type="InterPro" id="IPR045864">
    <property type="entry name" value="aa-tRNA-synth_II/BPL/LPL"/>
</dbReference>
<comment type="similarity">
    <text evidence="3">Belongs to the class-II aminoacyl-tRNA synthetase family. Phe-tRNA synthetase alpha subunit type 2 subfamily.</text>
</comment>
<comment type="cofactor">
    <cofactor evidence="1">
        <name>Mg(2+)</name>
        <dbReference type="ChEBI" id="CHEBI:18420"/>
    </cofactor>
</comment>
<keyword evidence="5" id="KW-0963">Cytoplasm</keyword>
<dbReference type="InterPro" id="IPR004529">
    <property type="entry name" value="Phe-tRNA-synth_IIc_asu"/>
</dbReference>
<reference evidence="15 16" key="1">
    <citation type="journal article" date="2024" name="Nat. Commun.">
        <title>Phylogenomics reveals the evolutionary origins of lichenization in chlorophyte algae.</title>
        <authorList>
            <person name="Puginier C."/>
            <person name="Libourel C."/>
            <person name="Otte J."/>
            <person name="Skaloud P."/>
            <person name="Haon M."/>
            <person name="Grisel S."/>
            <person name="Petersen M."/>
            <person name="Berrin J.G."/>
            <person name="Delaux P.M."/>
            <person name="Dal Grande F."/>
            <person name="Keller J."/>
        </authorList>
    </citation>
    <scope>NUCLEOTIDE SEQUENCE [LARGE SCALE GENOMIC DNA]</scope>
    <source>
        <strain evidence="15 16">SAG 2036</strain>
    </source>
</reference>
<dbReference type="GO" id="GO:0046872">
    <property type="term" value="F:metal ion binding"/>
    <property type="evidence" value="ECO:0007669"/>
    <property type="project" value="UniProtKB-KW"/>
</dbReference>
<dbReference type="GO" id="GO:0006432">
    <property type="term" value="P:phenylalanyl-tRNA aminoacylation"/>
    <property type="evidence" value="ECO:0007669"/>
    <property type="project" value="InterPro"/>
</dbReference>
<dbReference type="FunFam" id="3.30.930.10:FF:000178">
    <property type="entry name" value="Phenylalanyl-tRNA synthetase subunit alpha"/>
    <property type="match status" value="1"/>
</dbReference>
<dbReference type="NCBIfam" id="NF003210">
    <property type="entry name" value="PRK04172.1"/>
    <property type="match status" value="1"/>
</dbReference>
<keyword evidence="16" id="KW-1185">Reference proteome</keyword>
<dbReference type="Gene3D" id="3.30.930.10">
    <property type="entry name" value="Bira Bifunctional Protein, Domain 2"/>
    <property type="match status" value="1"/>
</dbReference>
<keyword evidence="10" id="KW-0460">Magnesium</keyword>
<dbReference type="CDD" id="cd00496">
    <property type="entry name" value="PheRS_alpha_core"/>
    <property type="match status" value="1"/>
</dbReference>
<dbReference type="GO" id="GO:0005524">
    <property type="term" value="F:ATP binding"/>
    <property type="evidence" value="ECO:0007669"/>
    <property type="project" value="UniProtKB-KW"/>
</dbReference>
<keyword evidence="6" id="KW-0436">Ligase</keyword>
<dbReference type="AlphaFoldDB" id="A0AAW1PTZ6"/>
<dbReference type="PANTHER" id="PTHR11538">
    <property type="entry name" value="PHENYLALANYL-TRNA SYNTHETASE"/>
    <property type="match status" value="1"/>
</dbReference>
<keyword evidence="9" id="KW-0067">ATP-binding</keyword>
<dbReference type="GO" id="GO:0005829">
    <property type="term" value="C:cytosol"/>
    <property type="evidence" value="ECO:0007669"/>
    <property type="project" value="TreeGrafter"/>
</dbReference>
<dbReference type="GO" id="GO:0000049">
    <property type="term" value="F:tRNA binding"/>
    <property type="evidence" value="ECO:0007669"/>
    <property type="project" value="InterPro"/>
</dbReference>
<evidence type="ECO:0000256" key="12">
    <source>
        <dbReference type="ARBA" id="ARBA00023146"/>
    </source>
</evidence>
<dbReference type="Gene3D" id="1.10.10.2330">
    <property type="match status" value="1"/>
</dbReference>
<comment type="caution">
    <text evidence="15">The sequence shown here is derived from an EMBL/GenBank/DDBJ whole genome shotgun (WGS) entry which is preliminary data.</text>
</comment>
<dbReference type="Proteomes" id="UP001465755">
    <property type="component" value="Unassembled WGS sequence"/>
</dbReference>
<accession>A0AAW1PTZ6</accession>
<keyword evidence="8" id="KW-0547">Nucleotide-binding</keyword>
<dbReference type="Gene3D" id="3.30.1370.240">
    <property type="match status" value="1"/>
</dbReference>
<evidence type="ECO:0000256" key="6">
    <source>
        <dbReference type="ARBA" id="ARBA00022598"/>
    </source>
</evidence>
<dbReference type="PROSITE" id="PS50862">
    <property type="entry name" value="AA_TRNA_LIGASE_II"/>
    <property type="match status" value="1"/>
</dbReference>
<keyword evidence="7" id="KW-0479">Metal-binding</keyword>
<sequence>MPAATDVESQVLEALNAHGEIADTEAFSRSASPALDHQSVVGTLRSLEAAGMVSTEGTERTRLGLSSEAQDYLSNGSPESQLYNSVPEGGICMADLKAQLGSIADIGFRQAMQQKWIVIEKTETGQLVKRKVSEVQDKVAQQLQDVADGKTLAEAEVKDLRKRKLVMQTTHTVYHVTKGPNFSMQRRKAETDLTQEMLQRGTWREAEFKPYNFNALGVAPPSGHLHPLLKVRAAFRKIFTQMGFEEMPTNSFVESSFWNFDALFQPQQHPARDAHDTFFVTHPATTPLSTVPEDYRKRVQSIHERGGFGSKGYGSPWREGEAEKNLLRTHTTAVSSRMLYRLAQQGFKPAKYFSIDRVFRNEAIDRTHLAEFFQLEGVVCDYGLTLGHLIGVLSQFFERLGLSELRFKPAYNPYTEPSMEIFAYSKELKKWIEVGNSGMFRPEMLRPMGIPPGVNVIAWGLGLERPTMILYGINNIRELSGHKVSLNIVRQNPICRLGL</sequence>
<dbReference type="PANTHER" id="PTHR11538:SF40">
    <property type="entry name" value="PHENYLALANINE--TRNA LIGASE ALPHA SUBUNIT"/>
    <property type="match status" value="1"/>
</dbReference>
<dbReference type="InterPro" id="IPR040724">
    <property type="entry name" value="PheRS_DBD1"/>
</dbReference>
<evidence type="ECO:0000256" key="7">
    <source>
        <dbReference type="ARBA" id="ARBA00022723"/>
    </source>
</evidence>